<dbReference type="Pfam" id="PF08240">
    <property type="entry name" value="ADH_N"/>
    <property type="match status" value="1"/>
</dbReference>
<dbReference type="InterPro" id="IPR013149">
    <property type="entry name" value="ADH-like_C"/>
</dbReference>
<dbReference type="InterPro" id="IPR052711">
    <property type="entry name" value="Zinc_ADH-like"/>
</dbReference>
<proteinExistence type="predicted"/>
<dbReference type="SMART" id="SM00829">
    <property type="entry name" value="PKS_ER"/>
    <property type="match status" value="1"/>
</dbReference>
<feature type="non-terminal residue" evidence="2">
    <location>
        <position position="377"/>
    </location>
</feature>
<reference evidence="2 3" key="1">
    <citation type="journal article" date="2018" name="Mol. Biol. Evol.">
        <title>Broad Genomic Sampling Reveals a Smut Pathogenic Ancestry of the Fungal Clade Ustilaginomycotina.</title>
        <authorList>
            <person name="Kijpornyongpan T."/>
            <person name="Mondo S.J."/>
            <person name="Barry K."/>
            <person name="Sandor L."/>
            <person name="Lee J."/>
            <person name="Lipzen A."/>
            <person name="Pangilinan J."/>
            <person name="LaButti K."/>
            <person name="Hainaut M."/>
            <person name="Henrissat B."/>
            <person name="Grigoriev I.V."/>
            <person name="Spatafora J.W."/>
            <person name="Aime M.C."/>
        </authorList>
    </citation>
    <scope>NUCLEOTIDE SEQUENCE [LARGE SCALE GENOMIC DNA]</scope>
    <source>
        <strain evidence="2 3">MCA 4198</strain>
    </source>
</reference>
<dbReference type="SUPFAM" id="SSF50129">
    <property type="entry name" value="GroES-like"/>
    <property type="match status" value="1"/>
</dbReference>
<dbReference type="InterPro" id="IPR013154">
    <property type="entry name" value="ADH-like_N"/>
</dbReference>
<dbReference type="Gene3D" id="3.40.50.720">
    <property type="entry name" value="NAD(P)-binding Rossmann-like Domain"/>
    <property type="match status" value="1"/>
</dbReference>
<organism evidence="2 3">
    <name type="scientific">Acaromyces ingoldii</name>
    <dbReference type="NCBI Taxonomy" id="215250"/>
    <lineage>
        <taxon>Eukaryota</taxon>
        <taxon>Fungi</taxon>
        <taxon>Dikarya</taxon>
        <taxon>Basidiomycota</taxon>
        <taxon>Ustilaginomycotina</taxon>
        <taxon>Exobasidiomycetes</taxon>
        <taxon>Exobasidiales</taxon>
        <taxon>Cryptobasidiaceae</taxon>
        <taxon>Acaromyces</taxon>
    </lineage>
</organism>
<evidence type="ECO:0000313" key="3">
    <source>
        <dbReference type="Proteomes" id="UP000245768"/>
    </source>
</evidence>
<dbReference type="STRING" id="215250.A0A316YBU4"/>
<evidence type="ECO:0000313" key="2">
    <source>
        <dbReference type="EMBL" id="PWN86987.1"/>
    </source>
</evidence>
<dbReference type="PANTHER" id="PTHR45033">
    <property type="match status" value="1"/>
</dbReference>
<dbReference type="EMBL" id="KZ819641">
    <property type="protein sequence ID" value="PWN86987.1"/>
    <property type="molecule type" value="Genomic_DNA"/>
</dbReference>
<dbReference type="InParanoid" id="A0A316YBU4"/>
<dbReference type="SUPFAM" id="SSF51735">
    <property type="entry name" value="NAD(P)-binding Rossmann-fold domains"/>
    <property type="match status" value="1"/>
</dbReference>
<dbReference type="GO" id="GO:0016491">
    <property type="term" value="F:oxidoreductase activity"/>
    <property type="evidence" value="ECO:0007669"/>
    <property type="project" value="InterPro"/>
</dbReference>
<feature type="domain" description="Enoyl reductase (ER)" evidence="1">
    <location>
        <begin position="19"/>
        <end position="366"/>
    </location>
</feature>
<gene>
    <name evidence="2" type="ORF">FA10DRAFT_269604</name>
</gene>
<dbReference type="InterPro" id="IPR020843">
    <property type="entry name" value="ER"/>
</dbReference>
<dbReference type="InterPro" id="IPR036291">
    <property type="entry name" value="NAD(P)-bd_dom_sf"/>
</dbReference>
<dbReference type="Gene3D" id="3.90.180.10">
    <property type="entry name" value="Medium-chain alcohol dehydrogenases, catalytic domain"/>
    <property type="match status" value="1"/>
</dbReference>
<dbReference type="OrthoDB" id="1706066at2759"/>
<keyword evidence="3" id="KW-1185">Reference proteome</keyword>
<dbReference type="GeneID" id="37044727"/>
<dbReference type="PANTHER" id="PTHR45033:SF3">
    <property type="entry name" value="DEHYDROGENASE, PUTATIVE (AFU_ORTHOLOGUE AFUA_2G13270)-RELATED"/>
    <property type="match status" value="1"/>
</dbReference>
<accession>A0A316YBU4</accession>
<dbReference type="InterPro" id="IPR011032">
    <property type="entry name" value="GroES-like_sf"/>
</dbReference>
<dbReference type="Proteomes" id="UP000245768">
    <property type="component" value="Unassembled WGS sequence"/>
</dbReference>
<sequence>MSIPSSCKALQLEKAPQRGERNIAAVRTVQVPASDPAGFVLLRMHAAGFNRRDEWGMLGQYPGLIYQDSTFGCDGVGTIVRGGSSSKTLKLLVPTRGWESDEAGPEAELPQNRGTKNALGGKGFGLLGCTGPTGGKGTFAEYVQIEERELVDVPAHLDAVQAACLPCGGVTAYRALFTKGRVGAGHNVLITGIGGGVALLALQLAVAAGASVYVTGGSQQKVDRAVELGARGGVLYKDKNWPADLAKLVQKTNSQRPYLDAVIDSAGGEVPVQAAKAGLKAGGRVVCFGMTAVPKMTFTMREVLRNVEVLGSTMGSAREFRDMVAFVGKHKIVPIVDTVLDGLDDAHKGFPLLQDADKRSGGKVIVRIQPDGAAKSK</sequence>
<dbReference type="CDD" id="cd05188">
    <property type="entry name" value="MDR"/>
    <property type="match status" value="1"/>
</dbReference>
<name>A0A316YBU4_9BASI</name>
<dbReference type="FunFam" id="3.40.50.720:FF:000481">
    <property type="entry name" value="Alcohol dehydrogenase, variant"/>
    <property type="match status" value="1"/>
</dbReference>
<protein>
    <submittedName>
        <fullName evidence="2">NAD(P)-binding protein</fullName>
    </submittedName>
</protein>
<dbReference type="Pfam" id="PF00107">
    <property type="entry name" value="ADH_zinc_N"/>
    <property type="match status" value="1"/>
</dbReference>
<dbReference type="RefSeq" id="XP_025374185.1">
    <property type="nucleotide sequence ID" value="XM_025522811.1"/>
</dbReference>
<evidence type="ECO:0000259" key="1">
    <source>
        <dbReference type="SMART" id="SM00829"/>
    </source>
</evidence>
<dbReference type="AlphaFoldDB" id="A0A316YBU4"/>